<feature type="compositionally biased region" description="Polar residues" evidence="1">
    <location>
        <begin position="195"/>
        <end position="204"/>
    </location>
</feature>
<dbReference type="GO" id="GO:0051082">
    <property type="term" value="F:unfolded protein binding"/>
    <property type="evidence" value="ECO:0007669"/>
    <property type="project" value="InterPro"/>
</dbReference>
<dbReference type="AlphaFoldDB" id="A0A9P6RMS3"/>
<dbReference type="OrthoDB" id="10250354at2759"/>
<reference evidence="3" key="1">
    <citation type="journal article" date="2020" name="Fungal Divers.">
        <title>Resolving the Mortierellaceae phylogeny through synthesis of multi-gene phylogenetics and phylogenomics.</title>
        <authorList>
            <person name="Vandepol N."/>
            <person name="Liber J."/>
            <person name="Desiro A."/>
            <person name="Na H."/>
            <person name="Kennedy M."/>
            <person name="Barry K."/>
            <person name="Grigoriev I.V."/>
            <person name="Miller A.N."/>
            <person name="O'Donnell K."/>
            <person name="Stajich J.E."/>
            <person name="Bonito G."/>
        </authorList>
    </citation>
    <scope>NUCLEOTIDE SEQUENCE</scope>
    <source>
        <strain evidence="3">REB-010B</strain>
    </source>
</reference>
<evidence type="ECO:0000259" key="2">
    <source>
        <dbReference type="PROSITE" id="PS50076"/>
    </source>
</evidence>
<dbReference type="PROSITE" id="PS00636">
    <property type="entry name" value="DNAJ_1"/>
    <property type="match status" value="1"/>
</dbReference>
<proteinExistence type="predicted"/>
<accession>A0A9P6RMS3</accession>
<dbReference type="Proteomes" id="UP000738325">
    <property type="component" value="Unassembled WGS sequence"/>
</dbReference>
<feature type="compositionally biased region" description="Low complexity" evidence="1">
    <location>
        <begin position="384"/>
        <end position="393"/>
    </location>
</feature>
<evidence type="ECO:0000256" key="1">
    <source>
        <dbReference type="SAM" id="MobiDB-lite"/>
    </source>
</evidence>
<dbReference type="Gene3D" id="1.10.287.110">
    <property type="entry name" value="DnaJ domain"/>
    <property type="match status" value="1"/>
</dbReference>
<protein>
    <recommendedName>
        <fullName evidence="2">J domain-containing protein</fullName>
    </recommendedName>
</protein>
<feature type="compositionally biased region" description="Polar residues" evidence="1">
    <location>
        <begin position="330"/>
        <end position="339"/>
    </location>
</feature>
<name>A0A9P6RMS3_9FUNG</name>
<comment type="caution">
    <text evidence="3">The sequence shown here is derived from an EMBL/GenBank/DDBJ whole genome shotgun (WGS) entry which is preliminary data.</text>
</comment>
<dbReference type="SMART" id="SM00271">
    <property type="entry name" value="DnaJ"/>
    <property type="match status" value="1"/>
</dbReference>
<dbReference type="CDD" id="cd06257">
    <property type="entry name" value="DnaJ"/>
    <property type="match status" value="1"/>
</dbReference>
<feature type="domain" description="J" evidence="2">
    <location>
        <begin position="9"/>
        <end position="76"/>
    </location>
</feature>
<dbReference type="InterPro" id="IPR018253">
    <property type="entry name" value="DnaJ_domain_CS"/>
</dbReference>
<dbReference type="PANTHER" id="PTHR45168">
    <property type="entry name" value="DNAJ HOMOLOG SUBFAMILY B MEMBER 2"/>
    <property type="match status" value="1"/>
</dbReference>
<feature type="compositionally biased region" description="Low complexity" evidence="1">
    <location>
        <begin position="413"/>
        <end position="427"/>
    </location>
</feature>
<feature type="compositionally biased region" description="Low complexity" evidence="1">
    <location>
        <begin position="205"/>
        <end position="236"/>
    </location>
</feature>
<dbReference type="Pfam" id="PF00226">
    <property type="entry name" value="DnaJ"/>
    <property type="match status" value="1"/>
</dbReference>
<feature type="region of interest" description="Disordered" evidence="1">
    <location>
        <begin position="79"/>
        <end position="98"/>
    </location>
</feature>
<evidence type="ECO:0000313" key="4">
    <source>
        <dbReference type="Proteomes" id="UP000738325"/>
    </source>
</evidence>
<feature type="region of interest" description="Disordered" evidence="1">
    <location>
        <begin position="288"/>
        <end position="427"/>
    </location>
</feature>
<evidence type="ECO:0000313" key="3">
    <source>
        <dbReference type="EMBL" id="KAG0323856.1"/>
    </source>
</evidence>
<dbReference type="EMBL" id="JAAAIP010000172">
    <property type="protein sequence ID" value="KAG0323856.1"/>
    <property type="molecule type" value="Genomic_DNA"/>
</dbReference>
<dbReference type="InterPro" id="IPR043183">
    <property type="entry name" value="DNJB2/6-like"/>
</dbReference>
<dbReference type="GO" id="GO:0030544">
    <property type="term" value="F:Hsp70 protein binding"/>
    <property type="evidence" value="ECO:0007669"/>
    <property type="project" value="InterPro"/>
</dbReference>
<dbReference type="PROSITE" id="PS50076">
    <property type="entry name" value="DNAJ_2"/>
    <property type="match status" value="1"/>
</dbReference>
<feature type="compositionally biased region" description="Acidic residues" evidence="1">
    <location>
        <begin position="364"/>
        <end position="373"/>
    </location>
</feature>
<feature type="region of interest" description="Disordered" evidence="1">
    <location>
        <begin position="195"/>
        <end position="266"/>
    </location>
</feature>
<dbReference type="PANTHER" id="PTHR45168:SF3">
    <property type="entry name" value="DNAJ HEAT SHOCK PROTEIN FAMILY (HSP40) MEMBER B2"/>
    <property type="match status" value="1"/>
</dbReference>
<dbReference type="InterPro" id="IPR036869">
    <property type="entry name" value="J_dom_sf"/>
</dbReference>
<dbReference type="PRINTS" id="PR00625">
    <property type="entry name" value="JDOMAIN"/>
</dbReference>
<sequence>MTNNDDKPNYYALLCLDPKATKDDVKKAYRRQALLFHPDKMKPHMKEEASQHFQLISEAYEVLSDDAKRELYDRYGHEGVKAGGDPNPQPDFGAPQFHAGPPGFGFGFDSPFFASFGMPAHPQFQDQFAQHHQRHMRQMGSMFDGMFGADIPRHQQQFGHHGMFANDFFVDPFQSFQQQTRPTLFSTSPFASQFSQTQQYDSGNGTSPFVGFTSSSSSSSSSSGGRGGIRTSTKTTVVNGKRTTITETTDSQGMTTTTVENPDGSRQLFVNGVPTAIEDAALPGIQAQRQHNSNGDAEQPIMIPDDENDHGGVKKTQEGNGGFRRGNRGPSTRGSSSYSPRVDSYDARTLNNASSSASNPIVLDVDEDEDMYEDLSRYSHPRRSSAQSQSARQDQNQDPSLFHPRMGHGQTLRGSSSSARSRNGYGN</sequence>
<keyword evidence="4" id="KW-1185">Reference proteome</keyword>
<feature type="compositionally biased region" description="Polar residues" evidence="1">
    <location>
        <begin position="237"/>
        <end position="260"/>
    </location>
</feature>
<gene>
    <name evidence="3" type="ORF">BGZ99_002427</name>
</gene>
<feature type="compositionally biased region" description="Polar residues" evidence="1">
    <location>
        <begin position="349"/>
        <end position="359"/>
    </location>
</feature>
<organism evidence="3 4">
    <name type="scientific">Dissophora globulifera</name>
    <dbReference type="NCBI Taxonomy" id="979702"/>
    <lineage>
        <taxon>Eukaryota</taxon>
        <taxon>Fungi</taxon>
        <taxon>Fungi incertae sedis</taxon>
        <taxon>Mucoromycota</taxon>
        <taxon>Mortierellomycotina</taxon>
        <taxon>Mortierellomycetes</taxon>
        <taxon>Mortierellales</taxon>
        <taxon>Mortierellaceae</taxon>
        <taxon>Dissophora</taxon>
    </lineage>
</organism>
<dbReference type="SUPFAM" id="SSF46565">
    <property type="entry name" value="Chaperone J-domain"/>
    <property type="match status" value="1"/>
</dbReference>
<dbReference type="InterPro" id="IPR001623">
    <property type="entry name" value="DnaJ_domain"/>
</dbReference>